<dbReference type="Pfam" id="PF13416">
    <property type="entry name" value="SBP_bac_8"/>
    <property type="match status" value="1"/>
</dbReference>
<proteinExistence type="inferred from homology"/>
<sequence length="416" mass="45893">MTRLSLNRRRFLATSAAAGTACLGAPLYAQTRELVIISNRGNPDQRAALEALAKGFGTSAGVKVSVNNMDHEAHKTAIRNYLVASPPDINFWFSGERMQGFVQRGLFSDITDLVEQNGWADVVPAMGATSVDGRIYGLPTAGLLWGLWYRQDVFDENGWTPPATAEDFFTFGETAKAAGMTPFSIGTKNMWPAAGWFDHMNLRINGLEHHKDLMAGRIAYTDASLMKVMKPWAEQVNAGLFLENATSYAWEQAAATLAQKKAAMMDLAGFISYGFPEADRGQLRFAPFPTYDAGMGRYEDFSVDSIHIPSGAKNPEVAREFLTYFYQPDTLWSYLEPDGNLPARTDIDVSGSHIMSESKKGLIGVDGTSQYYDRDTNPDVAQAGLKGFQEFMARPDRAERILAEIERARARVYGAL</sequence>
<keyword evidence="4" id="KW-1185">Reference proteome</keyword>
<protein>
    <submittedName>
        <fullName evidence="3">Carbohydrate ABC transporter substrate-binding protein (CUT1 family)</fullName>
    </submittedName>
</protein>
<dbReference type="PANTHER" id="PTHR43649:SF12">
    <property type="entry name" value="DIACETYLCHITOBIOSE BINDING PROTEIN DASA"/>
    <property type="match status" value="1"/>
</dbReference>
<dbReference type="PANTHER" id="PTHR43649">
    <property type="entry name" value="ARABINOSE-BINDING PROTEIN-RELATED"/>
    <property type="match status" value="1"/>
</dbReference>
<organism evidence="3 4">
    <name type="scientific">Allosediminivita pacifica</name>
    <dbReference type="NCBI Taxonomy" id="1267769"/>
    <lineage>
        <taxon>Bacteria</taxon>
        <taxon>Pseudomonadati</taxon>
        <taxon>Pseudomonadota</taxon>
        <taxon>Alphaproteobacteria</taxon>
        <taxon>Rhodobacterales</taxon>
        <taxon>Paracoccaceae</taxon>
        <taxon>Allosediminivita</taxon>
    </lineage>
</organism>
<accession>A0A2T6B7G2</accession>
<reference evidence="3 4" key="1">
    <citation type="submission" date="2018-04" db="EMBL/GenBank/DDBJ databases">
        <title>Genomic Encyclopedia of Archaeal and Bacterial Type Strains, Phase II (KMG-II): from individual species to whole genera.</title>
        <authorList>
            <person name="Goeker M."/>
        </authorList>
    </citation>
    <scope>NUCLEOTIDE SEQUENCE [LARGE SCALE GENOMIC DNA]</scope>
    <source>
        <strain evidence="3 4">DSM 29329</strain>
    </source>
</reference>
<comment type="similarity">
    <text evidence="2">Belongs to the bacterial solute-binding protein 1 family.</text>
</comment>
<dbReference type="InterPro" id="IPR006059">
    <property type="entry name" value="SBP"/>
</dbReference>
<comment type="caution">
    <text evidence="3">The sequence shown here is derived from an EMBL/GenBank/DDBJ whole genome shotgun (WGS) entry which is preliminary data.</text>
</comment>
<evidence type="ECO:0000313" key="4">
    <source>
        <dbReference type="Proteomes" id="UP000244069"/>
    </source>
</evidence>
<dbReference type="Proteomes" id="UP000244069">
    <property type="component" value="Unassembled WGS sequence"/>
</dbReference>
<dbReference type="SUPFAM" id="SSF53850">
    <property type="entry name" value="Periplasmic binding protein-like II"/>
    <property type="match status" value="1"/>
</dbReference>
<name>A0A2T6B7G2_9RHOB</name>
<evidence type="ECO:0000256" key="1">
    <source>
        <dbReference type="ARBA" id="ARBA00004418"/>
    </source>
</evidence>
<dbReference type="Gene3D" id="3.40.190.10">
    <property type="entry name" value="Periplasmic binding protein-like II"/>
    <property type="match status" value="2"/>
</dbReference>
<evidence type="ECO:0000256" key="2">
    <source>
        <dbReference type="ARBA" id="ARBA00008520"/>
    </source>
</evidence>
<dbReference type="InterPro" id="IPR050490">
    <property type="entry name" value="Bact_solute-bd_prot1"/>
</dbReference>
<evidence type="ECO:0000313" key="3">
    <source>
        <dbReference type="EMBL" id="PTX51994.1"/>
    </source>
</evidence>
<dbReference type="PROSITE" id="PS51257">
    <property type="entry name" value="PROKAR_LIPOPROTEIN"/>
    <property type="match status" value="1"/>
</dbReference>
<dbReference type="OrthoDB" id="2509690at2"/>
<dbReference type="InterPro" id="IPR006311">
    <property type="entry name" value="TAT_signal"/>
</dbReference>
<dbReference type="RefSeq" id="WP_107974472.1">
    <property type="nucleotide sequence ID" value="NZ_BMEZ01000002.1"/>
</dbReference>
<dbReference type="PROSITE" id="PS51318">
    <property type="entry name" value="TAT"/>
    <property type="match status" value="1"/>
</dbReference>
<comment type="subcellular location">
    <subcellularLocation>
        <location evidence="1">Periplasm</location>
    </subcellularLocation>
</comment>
<gene>
    <name evidence="3" type="ORF">C8N44_10238</name>
</gene>
<dbReference type="AlphaFoldDB" id="A0A2T6B7G2"/>
<dbReference type="GO" id="GO:0042597">
    <property type="term" value="C:periplasmic space"/>
    <property type="evidence" value="ECO:0007669"/>
    <property type="project" value="UniProtKB-SubCell"/>
</dbReference>
<dbReference type="EMBL" id="QBKN01000002">
    <property type="protein sequence ID" value="PTX51994.1"/>
    <property type="molecule type" value="Genomic_DNA"/>
</dbReference>